<protein>
    <recommendedName>
        <fullName evidence="3">DUF4868 domain-containing protein</fullName>
    </recommendedName>
</protein>
<dbReference type="OrthoDB" id="2136618at2"/>
<evidence type="ECO:0000313" key="2">
    <source>
        <dbReference type="Proteomes" id="UP000013782"/>
    </source>
</evidence>
<dbReference type="AlphaFoldDB" id="R2SV31"/>
<dbReference type="Proteomes" id="UP000013782">
    <property type="component" value="Unassembled WGS sequence"/>
</dbReference>
<sequence>MEYELVSVIRPKNPIWEKQKNRLTAQGGKVISISPSPNFNKLIADEEVQGINLLDSLTKREHHDENFLFFNQIPTAYSAEIFMNEDRSISIVNDGEEIGRVVLYPETRRHVKEVQYLNADGSTDFIEEYADDGELYSNLFFFNNTVQEINFFNSKQFPVVSYFFYEGKVNLVVVRDPKTMKVKAKYNSLMDFLIDQVAKLVTKKDQISISYMGLEMFALEKTTSYNILYLEESPFDSKGVIKGNLLSILKDKVSYIKEVRMTETHYKQLKDKNVPLDKATIVKEGKTANDRNNSSR</sequence>
<organism evidence="1 2">
    <name type="scientific">Enterococcus pallens ATCC BAA-351</name>
    <dbReference type="NCBI Taxonomy" id="1158607"/>
    <lineage>
        <taxon>Bacteria</taxon>
        <taxon>Bacillati</taxon>
        <taxon>Bacillota</taxon>
        <taxon>Bacilli</taxon>
        <taxon>Lactobacillales</taxon>
        <taxon>Enterococcaceae</taxon>
        <taxon>Enterococcus</taxon>
    </lineage>
</organism>
<evidence type="ECO:0000313" key="1">
    <source>
        <dbReference type="EMBL" id="EOH91914.1"/>
    </source>
</evidence>
<reference evidence="1 2" key="1">
    <citation type="submission" date="2013-02" db="EMBL/GenBank/DDBJ databases">
        <title>The Genome Sequence of Enterococcus pallens BAA-351.</title>
        <authorList>
            <consortium name="The Broad Institute Genome Sequencing Platform"/>
            <consortium name="The Broad Institute Genome Sequencing Center for Infectious Disease"/>
            <person name="Earl A.M."/>
            <person name="Gilmore M.S."/>
            <person name="Lebreton F."/>
            <person name="Walker B."/>
            <person name="Young S.K."/>
            <person name="Zeng Q."/>
            <person name="Gargeya S."/>
            <person name="Fitzgerald M."/>
            <person name="Haas B."/>
            <person name="Abouelleil A."/>
            <person name="Alvarado L."/>
            <person name="Arachchi H.M."/>
            <person name="Berlin A.M."/>
            <person name="Chapman S.B."/>
            <person name="Dewar J."/>
            <person name="Goldberg J."/>
            <person name="Griggs A."/>
            <person name="Gujja S."/>
            <person name="Hansen M."/>
            <person name="Howarth C."/>
            <person name="Imamovic A."/>
            <person name="Larimer J."/>
            <person name="McCowan C."/>
            <person name="Murphy C."/>
            <person name="Neiman D."/>
            <person name="Pearson M."/>
            <person name="Priest M."/>
            <person name="Roberts A."/>
            <person name="Saif S."/>
            <person name="Shea T."/>
            <person name="Sisk P."/>
            <person name="Sykes S."/>
            <person name="Wortman J."/>
            <person name="Nusbaum C."/>
            <person name="Birren B."/>
        </authorList>
    </citation>
    <scope>NUCLEOTIDE SEQUENCE [LARGE SCALE GENOMIC DNA]</scope>
    <source>
        <strain evidence="1 2">ATCC BAA-351</strain>
    </source>
</reference>
<dbReference type="STRING" id="160454.RV10_GL004155"/>
<gene>
    <name evidence="1" type="ORF">UAU_03216</name>
</gene>
<evidence type="ECO:0008006" key="3">
    <source>
        <dbReference type="Google" id="ProtNLM"/>
    </source>
</evidence>
<dbReference type="HOGENOM" id="CLU_085990_0_0_9"/>
<comment type="caution">
    <text evidence="1">The sequence shown here is derived from an EMBL/GenBank/DDBJ whole genome shotgun (WGS) entry which is preliminary data.</text>
</comment>
<dbReference type="EMBL" id="AJAQ01000033">
    <property type="protein sequence ID" value="EOH91914.1"/>
    <property type="molecule type" value="Genomic_DNA"/>
</dbReference>
<keyword evidence="2" id="KW-1185">Reference proteome</keyword>
<dbReference type="RefSeq" id="WP_010758198.1">
    <property type="nucleotide sequence ID" value="NZ_ASWD01000001.1"/>
</dbReference>
<dbReference type="PATRIC" id="fig|1158607.3.peg.3206"/>
<dbReference type="eggNOG" id="ENOG5033TNZ">
    <property type="taxonomic scope" value="Bacteria"/>
</dbReference>
<name>R2SV31_9ENTE</name>
<proteinExistence type="predicted"/>
<accession>R2SV31</accession>